<name>A0A158QRL8_HAEPC</name>
<proteinExistence type="predicted"/>
<dbReference type="AlphaFoldDB" id="A0A158QRL8"/>
<dbReference type="WBParaSite" id="HPLM_0001771501-mRNA-1">
    <property type="protein sequence ID" value="HPLM_0001771501-mRNA-1"/>
    <property type="gene ID" value="HPLM_0001771501"/>
</dbReference>
<sequence length="100" mass="10591">LRAPPSSFSFSFSSALSSSSVRRISPSNRYSSRPSTLFTATIDEPSEPLDISSPASAPSSPLGIGRVGTGLVLFDRTLPLCPPSFCSLSWRFSRSTFGSA</sequence>
<organism evidence="1">
    <name type="scientific">Haemonchus placei</name>
    <name type="common">Barber's pole worm</name>
    <dbReference type="NCBI Taxonomy" id="6290"/>
    <lineage>
        <taxon>Eukaryota</taxon>
        <taxon>Metazoa</taxon>
        <taxon>Ecdysozoa</taxon>
        <taxon>Nematoda</taxon>
        <taxon>Chromadorea</taxon>
        <taxon>Rhabditida</taxon>
        <taxon>Rhabditina</taxon>
        <taxon>Rhabditomorpha</taxon>
        <taxon>Strongyloidea</taxon>
        <taxon>Trichostrongylidae</taxon>
        <taxon>Haemonchus</taxon>
    </lineage>
</organism>
<accession>A0A158QRL8</accession>
<reference evidence="1" key="1">
    <citation type="submission" date="2016-04" db="UniProtKB">
        <authorList>
            <consortium name="WormBaseParasite"/>
        </authorList>
    </citation>
    <scope>IDENTIFICATION</scope>
</reference>
<protein>
    <submittedName>
        <fullName evidence="1">REJ domain-containing protein</fullName>
    </submittedName>
</protein>
<evidence type="ECO:0000313" key="1">
    <source>
        <dbReference type="WBParaSite" id="HPLM_0001771501-mRNA-1"/>
    </source>
</evidence>